<evidence type="ECO:0000256" key="2">
    <source>
        <dbReference type="ARBA" id="ARBA00022638"/>
    </source>
</evidence>
<feature type="domain" description="EF-hand" evidence="3">
    <location>
        <begin position="450"/>
        <end position="485"/>
    </location>
</feature>
<evidence type="ECO:0000313" key="4">
    <source>
        <dbReference type="EMBL" id="MFC0225025.1"/>
    </source>
</evidence>
<dbReference type="Gene3D" id="1.10.530.40">
    <property type="match status" value="1"/>
</dbReference>
<dbReference type="InterPro" id="IPR002048">
    <property type="entry name" value="EF_hand_dom"/>
</dbReference>
<dbReference type="PROSITE" id="PS50222">
    <property type="entry name" value="EF_HAND_2"/>
    <property type="match status" value="1"/>
</dbReference>
<protein>
    <submittedName>
        <fullName evidence="4">Pesticin C-terminus-like muramidase</fullName>
        <ecNumber evidence="4">3.2.1.17</ecNumber>
    </submittedName>
</protein>
<dbReference type="InterPro" id="IPR023347">
    <property type="entry name" value="Lysozyme_dom_sf"/>
</dbReference>
<proteinExistence type="predicted"/>
<dbReference type="RefSeq" id="WP_380671944.1">
    <property type="nucleotide sequence ID" value="NZ_CP173186.1"/>
</dbReference>
<dbReference type="EMBL" id="JBHLXG010000003">
    <property type="protein sequence ID" value="MFC0225025.1"/>
    <property type="molecule type" value="Genomic_DNA"/>
</dbReference>
<keyword evidence="1" id="KW-0929">Antimicrobial</keyword>
<evidence type="ECO:0000259" key="3">
    <source>
        <dbReference type="PROSITE" id="PS50222"/>
    </source>
</evidence>
<gene>
    <name evidence="4" type="ORF">ACFFJ3_00625</name>
</gene>
<keyword evidence="5" id="KW-1185">Reference proteome</keyword>
<keyword evidence="4" id="KW-0326">Glycosidase</keyword>
<organism evidence="4 5">
    <name type="scientific">Serratia aquatilis</name>
    <dbReference type="NCBI Taxonomy" id="1737515"/>
    <lineage>
        <taxon>Bacteria</taxon>
        <taxon>Pseudomonadati</taxon>
        <taxon>Pseudomonadota</taxon>
        <taxon>Gammaproteobacteria</taxon>
        <taxon>Enterobacterales</taxon>
        <taxon>Yersiniaceae</taxon>
        <taxon>Serratia</taxon>
    </lineage>
</organism>
<name>A0ABV6E7Q7_9GAMM</name>
<dbReference type="PROSITE" id="PS00018">
    <property type="entry name" value="EF_HAND_1"/>
    <property type="match status" value="1"/>
</dbReference>
<sequence>MKMVLPIEGYSSAGELMSALQGSQGDAFWLFKQQGHWHGGIHLNDRFYAGGVYDPSGQRRSGLHAMTDGRIVAYRLNDDYVTAAYNLAHLPKAFRFTSTFVLIKSTCTPDAEKPDNALDFYTLWVQLAPLAAYGLEANLTAKVVASSLKVRQDNSAAGWVRSGFPQGVVTPTSVAAQVPYAVPVESQSVLPRDSVVEILEEANFFLRGKVAPFAFVRVKMVPEGRAQTLEAGMTGWISGLDKYLKREKRPVPAWMEEARKKGVFNEVVTLKGDEVIPVKAGDVIGHMGRHESPFEQPYHFCHLEVFSQDSRLPDFVANKAGVTKGEPLIRSLAGKTRYLYRESENKFVVCGGDEPLTTHEDRFTPMGKSDKKTVEGKDWYYIAGENTWLPADDVTVVNQFDLAQRGFVLLTEETLPKDVEKARHEPWFRDVFEQLKTQADSHTQGMYSATVSEGYQRLLRQMDLDGDGKVSNGELWKYMHCREKHIQDRLQRFIVKHHSEWVHGASSTLWQSTLAEMAKRYPGDAEYNRQHINAMVWMKNVPDIRSGEALWHMHPVAFLEAISSKPRKREIKGKLTYDAEGNNVPSSIYYSRVIHWPGNDLSGVTLGRGYDMGGRSRVEVYNDMIASGIESTQASKISNGAGLKGERARNFVSENKIDIGEITLSQQELLFDIVYPKYIERAINNYKSWTRDVVSAKEWDELDIPIQEVLVDFVYQGFTQGPRPMLAGSNNDKQELINYIRNTPAIYQYEEGRHRVRYLENAE</sequence>
<dbReference type="InterPro" id="IPR031922">
    <property type="entry name" value="Pesticin_C"/>
</dbReference>
<keyword evidence="4" id="KW-0378">Hydrolase</keyword>
<accession>A0ABV6E7Q7</accession>
<evidence type="ECO:0000256" key="1">
    <source>
        <dbReference type="ARBA" id="ARBA00022529"/>
    </source>
</evidence>
<dbReference type="GO" id="GO:0003796">
    <property type="term" value="F:lysozyme activity"/>
    <property type="evidence" value="ECO:0007669"/>
    <property type="project" value="UniProtKB-EC"/>
</dbReference>
<dbReference type="CDD" id="cd16903">
    <property type="entry name" value="pesticin_lyz-like"/>
    <property type="match status" value="1"/>
</dbReference>
<evidence type="ECO:0000313" key="5">
    <source>
        <dbReference type="Proteomes" id="UP001589792"/>
    </source>
</evidence>
<dbReference type="InterPro" id="IPR018247">
    <property type="entry name" value="EF_Hand_1_Ca_BS"/>
</dbReference>
<comment type="caution">
    <text evidence="4">The sequence shown here is derived from an EMBL/GenBank/DDBJ whole genome shotgun (WGS) entry which is preliminary data.</text>
</comment>
<dbReference type="Proteomes" id="UP001589792">
    <property type="component" value="Unassembled WGS sequence"/>
</dbReference>
<reference evidence="4 5" key="1">
    <citation type="submission" date="2024-09" db="EMBL/GenBank/DDBJ databases">
        <authorList>
            <person name="Sun Q."/>
            <person name="Mori K."/>
        </authorList>
    </citation>
    <scope>NUCLEOTIDE SEQUENCE [LARGE SCALE GENOMIC DNA]</scope>
    <source>
        <strain evidence="4 5">CCM 8626</strain>
    </source>
</reference>
<keyword evidence="2" id="KW-0081">Bacteriolytic enzyme</keyword>
<dbReference type="Pfam" id="PF16754">
    <property type="entry name" value="Pesticin"/>
    <property type="match status" value="1"/>
</dbReference>
<dbReference type="EC" id="3.2.1.17" evidence="4"/>